<dbReference type="Proteomes" id="UP000008141">
    <property type="component" value="Unassembled WGS sequence"/>
</dbReference>
<dbReference type="InterPro" id="IPR013083">
    <property type="entry name" value="Znf_RING/FYVE/PHD"/>
</dbReference>
<dbReference type="PANTHER" id="PTHR46573">
    <property type="entry name" value="WD REPEAT, SAM AND U-BOX DOMAIN-CONTAINING PROTEIN 1"/>
    <property type="match status" value="1"/>
</dbReference>
<dbReference type="SUPFAM" id="SSF57850">
    <property type="entry name" value="RING/U-box"/>
    <property type="match status" value="1"/>
</dbReference>
<organism evidence="4">
    <name type="scientific">Chlorella variabilis</name>
    <name type="common">Green alga</name>
    <dbReference type="NCBI Taxonomy" id="554065"/>
    <lineage>
        <taxon>Eukaryota</taxon>
        <taxon>Viridiplantae</taxon>
        <taxon>Chlorophyta</taxon>
        <taxon>core chlorophytes</taxon>
        <taxon>Trebouxiophyceae</taxon>
        <taxon>Chlorellales</taxon>
        <taxon>Chlorellaceae</taxon>
        <taxon>Chlorella clade</taxon>
        <taxon>Chlorella</taxon>
    </lineage>
</organism>
<name>E1ZIU2_CHLVA</name>
<dbReference type="CDD" id="cd16655">
    <property type="entry name" value="RING-Ubox_WDSUB1-like"/>
    <property type="match status" value="1"/>
</dbReference>
<dbReference type="InterPro" id="IPR003613">
    <property type="entry name" value="Ubox_domain"/>
</dbReference>
<evidence type="ECO:0000259" key="2">
    <source>
        <dbReference type="PROSITE" id="PS51698"/>
    </source>
</evidence>
<dbReference type="RefSeq" id="XP_005846320.1">
    <property type="nucleotide sequence ID" value="XM_005846258.1"/>
</dbReference>
<dbReference type="Gene3D" id="3.30.40.10">
    <property type="entry name" value="Zinc/RING finger domain, C3HC4 (zinc finger)"/>
    <property type="match status" value="1"/>
</dbReference>
<dbReference type="PROSITE" id="PS51698">
    <property type="entry name" value="U_BOX"/>
    <property type="match status" value="1"/>
</dbReference>
<dbReference type="PANTHER" id="PTHR46573:SF2">
    <property type="entry name" value="U-BOX DOMAIN-CONTAINING PROTEIN"/>
    <property type="match status" value="1"/>
</dbReference>
<dbReference type="GO" id="GO:0004842">
    <property type="term" value="F:ubiquitin-protein transferase activity"/>
    <property type="evidence" value="ECO:0007669"/>
    <property type="project" value="InterPro"/>
</dbReference>
<dbReference type="UniPathway" id="UPA00143"/>
<dbReference type="EMBL" id="GL433848">
    <property type="protein sequence ID" value="EFN54218.1"/>
    <property type="molecule type" value="Genomic_DNA"/>
</dbReference>
<protein>
    <recommendedName>
        <fullName evidence="2">U-box domain-containing protein</fullName>
    </recommendedName>
</protein>
<gene>
    <name evidence="3" type="ORF">CHLNCDRAFT_53217</name>
</gene>
<dbReference type="GO" id="GO:0016567">
    <property type="term" value="P:protein ubiquitination"/>
    <property type="evidence" value="ECO:0007669"/>
    <property type="project" value="UniProtKB-UniPathway"/>
</dbReference>
<dbReference type="InParanoid" id="E1ZIU2"/>
<dbReference type="KEGG" id="cvr:CHLNCDRAFT_53217"/>
<accession>E1ZIU2</accession>
<keyword evidence="4" id="KW-1185">Reference proteome</keyword>
<proteinExistence type="predicted"/>
<sequence length="401" mass="44181">MALMHSPRVVGLPSPPLDPRQSGAGKSGADAHGDEGLFTCPAELVCPLTLSPFIDPVLTTAGHVYERAAIQAHLERSSTDPLTRAVLLNKSLTPVFVLRSRALEYRESVARDCISRVCSGASEPMRYLRRAVELIADTGSHVQGLSKETVEYVLGHPSNAFDRIALQLFAQGLFQAGYRDRAATIWSSLLLEDADRGQQAELLRRCLSCWTEEPSGVGRGGDDNYIFQKLVLLFEGRSLNWDQLVELAEQAQLGDQFVLRLCEQLLFRQGPNAALLAPDGAANLAETGFSVRHQEKRLLLKYVHVLTDSLQRRQSEVERRLQEIERWLRRRSSGSKSSGTLFDDGGSPRNGATGFGLQMPGWLRHPALVGSCMLLTISVPPDHAANRILKAVPYLALLRTP</sequence>
<dbReference type="InterPro" id="IPR052085">
    <property type="entry name" value="WD-SAM-U-box"/>
</dbReference>
<evidence type="ECO:0000313" key="3">
    <source>
        <dbReference type="EMBL" id="EFN54218.1"/>
    </source>
</evidence>
<feature type="domain" description="U-box" evidence="2">
    <location>
        <begin position="39"/>
        <end position="112"/>
    </location>
</feature>
<dbReference type="GeneID" id="17353771"/>
<dbReference type="Pfam" id="PF04564">
    <property type="entry name" value="U-box"/>
    <property type="match status" value="1"/>
</dbReference>
<reference evidence="3 4" key="1">
    <citation type="journal article" date="2010" name="Plant Cell">
        <title>The Chlorella variabilis NC64A genome reveals adaptation to photosymbiosis, coevolution with viruses, and cryptic sex.</title>
        <authorList>
            <person name="Blanc G."/>
            <person name="Duncan G."/>
            <person name="Agarkova I."/>
            <person name="Borodovsky M."/>
            <person name="Gurnon J."/>
            <person name="Kuo A."/>
            <person name="Lindquist E."/>
            <person name="Lucas S."/>
            <person name="Pangilinan J."/>
            <person name="Polle J."/>
            <person name="Salamov A."/>
            <person name="Terry A."/>
            <person name="Yamada T."/>
            <person name="Dunigan D.D."/>
            <person name="Grigoriev I.V."/>
            <person name="Claverie J.M."/>
            <person name="Van Etten J.L."/>
        </authorList>
    </citation>
    <scope>NUCLEOTIDE SEQUENCE [LARGE SCALE GENOMIC DNA]</scope>
    <source>
        <strain evidence="3 4">NC64A</strain>
    </source>
</reference>
<dbReference type="AlphaFoldDB" id="E1ZIU2"/>
<dbReference type="SMART" id="SM00504">
    <property type="entry name" value="Ubox"/>
    <property type="match status" value="1"/>
</dbReference>
<evidence type="ECO:0000313" key="4">
    <source>
        <dbReference type="Proteomes" id="UP000008141"/>
    </source>
</evidence>
<dbReference type="eggNOG" id="ENOG502STF6">
    <property type="taxonomic scope" value="Eukaryota"/>
</dbReference>
<feature type="region of interest" description="Disordered" evidence="1">
    <location>
        <begin position="1"/>
        <end position="32"/>
    </location>
</feature>
<dbReference type="OrthoDB" id="10064100at2759"/>
<evidence type="ECO:0000256" key="1">
    <source>
        <dbReference type="SAM" id="MobiDB-lite"/>
    </source>
</evidence>